<reference evidence="3" key="1">
    <citation type="journal article" date="2017" name="bioRxiv">
        <title>Comparative analysis of the genomes of Stylophora pistillata and Acropora digitifera provides evidence for extensive differences between species of corals.</title>
        <authorList>
            <person name="Voolstra C.R."/>
            <person name="Li Y."/>
            <person name="Liew Y.J."/>
            <person name="Baumgarten S."/>
            <person name="Zoccola D."/>
            <person name="Flot J.-F."/>
            <person name="Tambutte S."/>
            <person name="Allemand D."/>
            <person name="Aranda M."/>
        </authorList>
    </citation>
    <scope>NUCLEOTIDE SEQUENCE [LARGE SCALE GENOMIC DNA]</scope>
</reference>
<proteinExistence type="predicted"/>
<evidence type="ECO:0000313" key="3">
    <source>
        <dbReference type="Proteomes" id="UP000225706"/>
    </source>
</evidence>
<gene>
    <name evidence="2" type="primary">Utp14a</name>
    <name evidence="2" type="ORF">AWC38_SpisGene24841</name>
</gene>
<keyword evidence="3" id="KW-1185">Reference proteome</keyword>
<evidence type="ECO:0000256" key="1">
    <source>
        <dbReference type="SAM" id="MobiDB-lite"/>
    </source>
</evidence>
<accession>A0A2B4R198</accession>
<feature type="compositionally biased region" description="Basic and acidic residues" evidence="1">
    <location>
        <begin position="13"/>
        <end position="53"/>
    </location>
</feature>
<protein>
    <submittedName>
        <fullName evidence="2">U3 small nucleolar RNA-associated protein 14-like A</fullName>
    </submittedName>
</protein>
<dbReference type="EMBL" id="LSMT01002530">
    <property type="protein sequence ID" value="PFX11431.1"/>
    <property type="molecule type" value="Genomic_DNA"/>
</dbReference>
<comment type="caution">
    <text evidence="2">The sequence shown here is derived from an EMBL/GenBank/DDBJ whole genome shotgun (WGS) entry which is preliminary data.</text>
</comment>
<feature type="region of interest" description="Disordered" evidence="1">
    <location>
        <begin position="13"/>
        <end position="81"/>
    </location>
</feature>
<evidence type="ECO:0000313" key="2">
    <source>
        <dbReference type="EMBL" id="PFX11431.1"/>
    </source>
</evidence>
<dbReference type="OrthoDB" id="277439at2759"/>
<dbReference type="AlphaFoldDB" id="A0A2B4R198"/>
<name>A0A2B4R198_STYPI</name>
<sequence length="111" mass="12458">MAAEIALKIAPVLEDRERNSELDHGPDELFASDDEKKDSGDEEKYEKLLKEIRSLSSSGKKRVASQRSEPHKQVSEFHLSSVKDSTQQVDLNDLIGSLNNSNEYGSLKKKL</sequence>
<organism evidence="2 3">
    <name type="scientific">Stylophora pistillata</name>
    <name type="common">Smooth cauliflower coral</name>
    <dbReference type="NCBI Taxonomy" id="50429"/>
    <lineage>
        <taxon>Eukaryota</taxon>
        <taxon>Metazoa</taxon>
        <taxon>Cnidaria</taxon>
        <taxon>Anthozoa</taxon>
        <taxon>Hexacorallia</taxon>
        <taxon>Scleractinia</taxon>
        <taxon>Astrocoeniina</taxon>
        <taxon>Pocilloporidae</taxon>
        <taxon>Stylophora</taxon>
    </lineage>
</organism>
<dbReference type="Proteomes" id="UP000225706">
    <property type="component" value="Unassembled WGS sequence"/>
</dbReference>
<feature type="non-terminal residue" evidence="2">
    <location>
        <position position="111"/>
    </location>
</feature>